<feature type="domain" description="DUF4062" evidence="1">
    <location>
        <begin position="4"/>
        <end position="88"/>
    </location>
</feature>
<sequence length="490" mass="56405">MKYKIFVSGNQKELKDERFAVKEVVNNSASLRNFFDVFLFEDLPAKGKSPVAAYLKQVDNSDIYICIIGKEYGIKGKDGLSATEREFRRFTDKKQAREIFAFIQGENKRDPERDKDTQDFFKTIKDSFIYKRFTSIDNLKTQVLNSLISYLDDKGEINRAPFDKTLCRECDYKAIDEKAVVDFLQNRAVKLKVAMPDMSIKDFLVNTLKVVKKEKDGFCPTNTALLFFGKDPAEFISQSEIRIARFKGTTRSETIDSRDIKGPIYKMLDEVKAFFLRNTRLANKIVEFKRVDIPEYPYEAIRESVINAIAHRDYTRRGTPIMFSIFDDRIEVSNPGGLLPGLNIKKLEGHHATRNESICNIFHETMDMERFGTGIGKMKKLMKSHGLPAPELEEEGDFFMVRFHGPGDKILDLAPDIPEERQTDLKKLGLNERQIEALRLMINEKQIITNELYQKIFKASRRTAVRDLQGLVKSKQARSEGIGKGTKYRA</sequence>
<dbReference type="Proteomes" id="UP000229307">
    <property type="component" value="Unassembled WGS sequence"/>
</dbReference>
<name>A0A2M7SF11_9BACT</name>
<dbReference type="Gene3D" id="3.30.565.60">
    <property type="match status" value="1"/>
</dbReference>
<evidence type="ECO:0000259" key="1">
    <source>
        <dbReference type="Pfam" id="PF13271"/>
    </source>
</evidence>
<organism evidence="2 3">
    <name type="scientific">Candidatus Desantisbacteria bacterium CG_4_10_14_0_8_um_filter_48_22</name>
    <dbReference type="NCBI Taxonomy" id="1974543"/>
    <lineage>
        <taxon>Bacteria</taxon>
        <taxon>Candidatus Desantisiibacteriota</taxon>
    </lineage>
</organism>
<dbReference type="InterPro" id="IPR025139">
    <property type="entry name" value="DUF4062"/>
</dbReference>
<dbReference type="InterPro" id="IPR036388">
    <property type="entry name" value="WH-like_DNA-bd_sf"/>
</dbReference>
<dbReference type="Gene3D" id="1.10.10.10">
    <property type="entry name" value="Winged helix-like DNA-binding domain superfamily/Winged helix DNA-binding domain"/>
    <property type="match status" value="1"/>
</dbReference>
<dbReference type="InterPro" id="IPR038475">
    <property type="entry name" value="RecG_C_sf"/>
</dbReference>
<evidence type="ECO:0000313" key="3">
    <source>
        <dbReference type="Proteomes" id="UP000229307"/>
    </source>
</evidence>
<comment type="caution">
    <text evidence="2">The sequence shown here is derived from an EMBL/GenBank/DDBJ whole genome shotgun (WGS) entry which is preliminary data.</text>
</comment>
<dbReference type="Pfam" id="PF13271">
    <property type="entry name" value="DUF4062"/>
    <property type="match status" value="1"/>
</dbReference>
<dbReference type="EMBL" id="PFMR01000038">
    <property type="protein sequence ID" value="PIZ18096.1"/>
    <property type="molecule type" value="Genomic_DNA"/>
</dbReference>
<evidence type="ECO:0000313" key="2">
    <source>
        <dbReference type="EMBL" id="PIZ18096.1"/>
    </source>
</evidence>
<protein>
    <recommendedName>
        <fullName evidence="1">DUF4062 domain-containing protein</fullName>
    </recommendedName>
</protein>
<dbReference type="AlphaFoldDB" id="A0A2M7SF11"/>
<proteinExistence type="predicted"/>
<accession>A0A2M7SF11</accession>
<dbReference type="PANTHER" id="PTHR30595:SF6">
    <property type="entry name" value="SCHLAFEN ALBA-2 DOMAIN-CONTAINING PROTEIN"/>
    <property type="match status" value="1"/>
</dbReference>
<gene>
    <name evidence="2" type="ORF">COY52_01280</name>
</gene>
<dbReference type="Pfam" id="PF13749">
    <property type="entry name" value="HATPase_c_4"/>
    <property type="match status" value="1"/>
</dbReference>
<dbReference type="PANTHER" id="PTHR30595">
    <property type="entry name" value="GLPR-RELATED TRANSCRIPTIONAL REPRESSOR"/>
    <property type="match status" value="1"/>
</dbReference>
<reference evidence="3" key="1">
    <citation type="submission" date="2017-09" db="EMBL/GenBank/DDBJ databases">
        <title>Depth-based differentiation of microbial function through sediment-hosted aquifers and enrichment of novel symbionts in the deep terrestrial subsurface.</title>
        <authorList>
            <person name="Probst A.J."/>
            <person name="Ladd B."/>
            <person name="Jarett J.K."/>
            <person name="Geller-Mcgrath D.E."/>
            <person name="Sieber C.M.K."/>
            <person name="Emerson J.B."/>
            <person name="Anantharaman K."/>
            <person name="Thomas B.C."/>
            <person name="Malmstrom R."/>
            <person name="Stieglmeier M."/>
            <person name="Klingl A."/>
            <person name="Woyke T."/>
            <person name="Ryan C.M."/>
            <person name="Banfield J.F."/>
        </authorList>
    </citation>
    <scope>NUCLEOTIDE SEQUENCE [LARGE SCALE GENOMIC DNA]</scope>
</reference>